<dbReference type="InterPro" id="IPR003591">
    <property type="entry name" value="Leu-rich_rpt_typical-subtyp"/>
</dbReference>
<dbReference type="SMART" id="SM00364">
    <property type="entry name" value="LRR_BAC"/>
    <property type="match status" value="8"/>
</dbReference>
<dbReference type="SUPFAM" id="SSF52047">
    <property type="entry name" value="RNI-like"/>
    <property type="match status" value="1"/>
</dbReference>
<name>A0ABD0ZBR4_9HEMI</name>
<dbReference type="AlphaFoldDB" id="A0ABD0ZBR4"/>
<feature type="chain" id="PRO_5044833916" description="LRRCT domain-containing protein" evidence="5">
    <location>
        <begin position="16"/>
        <end position="1062"/>
    </location>
</feature>
<dbReference type="Pfam" id="PF13855">
    <property type="entry name" value="LRR_8"/>
    <property type="match status" value="7"/>
</dbReference>
<feature type="signal peptide" evidence="5">
    <location>
        <begin position="1"/>
        <end position="15"/>
    </location>
</feature>
<dbReference type="SMART" id="SM00369">
    <property type="entry name" value="LRR_TYP"/>
    <property type="match status" value="24"/>
</dbReference>
<protein>
    <recommendedName>
        <fullName evidence="6">LRRCT domain-containing protein</fullName>
    </recommendedName>
</protein>
<dbReference type="Proteomes" id="UP001558652">
    <property type="component" value="Unassembled WGS sequence"/>
</dbReference>
<dbReference type="Gene3D" id="3.80.10.10">
    <property type="entry name" value="Ribonuclease Inhibitor"/>
    <property type="match status" value="7"/>
</dbReference>
<dbReference type="PANTHER" id="PTHR24366:SF165">
    <property type="entry name" value="LEUCINE-RICH TENDON-SPECIFIC PROTEIN, ISOFORM C"/>
    <property type="match status" value="1"/>
</dbReference>
<keyword evidence="8" id="KW-1185">Reference proteome</keyword>
<evidence type="ECO:0000256" key="4">
    <source>
        <dbReference type="ARBA" id="ARBA00023180"/>
    </source>
</evidence>
<feature type="domain" description="LRRCT" evidence="6">
    <location>
        <begin position="875"/>
        <end position="927"/>
    </location>
</feature>
<accession>A0ABD0ZBR4</accession>
<proteinExistence type="predicted"/>
<dbReference type="SMART" id="SM00082">
    <property type="entry name" value="LRRCT"/>
    <property type="match status" value="1"/>
</dbReference>
<organism evidence="7 8">
    <name type="scientific">Ranatra chinensis</name>
    <dbReference type="NCBI Taxonomy" id="642074"/>
    <lineage>
        <taxon>Eukaryota</taxon>
        <taxon>Metazoa</taxon>
        <taxon>Ecdysozoa</taxon>
        <taxon>Arthropoda</taxon>
        <taxon>Hexapoda</taxon>
        <taxon>Insecta</taxon>
        <taxon>Pterygota</taxon>
        <taxon>Neoptera</taxon>
        <taxon>Paraneoptera</taxon>
        <taxon>Hemiptera</taxon>
        <taxon>Heteroptera</taxon>
        <taxon>Panheteroptera</taxon>
        <taxon>Nepomorpha</taxon>
        <taxon>Nepidae</taxon>
        <taxon>Ranatrinae</taxon>
        <taxon>Ranatra</taxon>
    </lineage>
</organism>
<evidence type="ECO:0000259" key="6">
    <source>
        <dbReference type="SMART" id="SM00082"/>
    </source>
</evidence>
<dbReference type="InterPro" id="IPR001611">
    <property type="entry name" value="Leu-rich_rpt"/>
</dbReference>
<dbReference type="InterPro" id="IPR032675">
    <property type="entry name" value="LRR_dom_sf"/>
</dbReference>
<dbReference type="SUPFAM" id="SSF52058">
    <property type="entry name" value="L domain-like"/>
    <property type="match status" value="3"/>
</dbReference>
<dbReference type="EMBL" id="JBFDAA010000005">
    <property type="protein sequence ID" value="KAL1132779.1"/>
    <property type="molecule type" value="Genomic_DNA"/>
</dbReference>
<evidence type="ECO:0000256" key="3">
    <source>
        <dbReference type="ARBA" id="ARBA00022737"/>
    </source>
</evidence>
<sequence>MLVAVLATLLGAVIGGYIPPGPRYPCPPHKNLLYPCICEKGTDTGLTVKCQYSNLASLAVALSNIVGLGAPVDRLTISHSKFSRLYGDMLYALEIKTLVIEDTPVREVEPFTFLGVNRTLQELHLIRTQLEKFPTEAFQILGKLAILNIDGHKIQTLPVGSIAGFLPGSLEKFSFVNGNLSDLPPETLINCKRLKRLDLHGNKFKTLRKNQFKGLRDVEILDLSYNLITKIDASHLGDLNKLTSCNLSHNAISDVTRGAFARNTVLRSLNLNYNKLRKIDANSFRGMRFIRRLYMSDNEISDVGRGTFASVSRIGTIDLARNKIKNIDFQMFSQLQYVELIDVSDNQVTEIQKQSFKDLYLVHINLSHNAISKIEKDSFINCANITVLDLSYNKLSEIPANAFDDITYATELHLAYNELKDLSKVPLANMTGLKVLNVTFNQLERIPRNTFPKLYELHTIDVSYNSLSEIYNGVFQTLFGLRFLNLSHNQLNEIKSSTFGPLPTLLEMDLSYNNLAEISRGSLTRLTSLQRLNVAYNNLSRIFQLPISLSHLNLSFNSIEKIPANTWPSMNALQSLDLSNNYLQDSLESGSFANLLILQKLDLSYNGIYEPPWQSLSDISSLQYLNLENNYLRTLGKGAFGRLPIVFDLNLAHNQLNNISVRAFEGLLQLLNLNMSHNDLTHIPNGAFQGLVSLRTLDLSHNLLEKLDNKTHGLIDDCLSLEKIILSHNKISDISRKTFPSDPYVPRKLKYIDLSHNLMSAITFGLTFGTKKVQTLNLSHNMIDEIRRYVIGNLSSLELLDLSNNEIKELNEPDTFNVPPIMNTLYLQNNELTTLPIKKLTKLKTLDIRQNYLEHYYIDITKMVLNGSNVLYDGNELTCDCHLRPLRRWLLEDPSRITSWSNIKCSYPNILNGTRLIEANENDMYCIGHDENENEEYDTTPDLKFREVKKGNGKWTFTWYVTAKQDIADFKVIIRDPSNGGMKEGRLVQKALPYNARSAVLNKVPKSRRLEICVVALDSEGFERDLHNLQCQSLPISGKATACIPHLYLLCATVTLLLSIYR</sequence>
<dbReference type="PANTHER" id="PTHR24366">
    <property type="entry name" value="IG(IMMUNOGLOBULIN) AND LRR(LEUCINE RICH REPEAT) DOMAINS"/>
    <property type="match status" value="1"/>
</dbReference>
<evidence type="ECO:0000313" key="7">
    <source>
        <dbReference type="EMBL" id="KAL1132779.1"/>
    </source>
</evidence>
<comment type="caution">
    <text evidence="7">The sequence shown here is derived from an EMBL/GenBank/DDBJ whole genome shotgun (WGS) entry which is preliminary data.</text>
</comment>
<dbReference type="SMART" id="SM00365">
    <property type="entry name" value="LRR_SD22"/>
    <property type="match status" value="5"/>
</dbReference>
<keyword evidence="3" id="KW-0677">Repeat</keyword>
<keyword evidence="2 5" id="KW-0732">Signal</keyword>
<dbReference type="FunFam" id="3.80.10.10:FF:000770">
    <property type="entry name" value="Uncharacterized protein"/>
    <property type="match status" value="1"/>
</dbReference>
<evidence type="ECO:0000256" key="5">
    <source>
        <dbReference type="SAM" id="SignalP"/>
    </source>
</evidence>
<reference evidence="7 8" key="1">
    <citation type="submission" date="2024-07" db="EMBL/GenBank/DDBJ databases">
        <title>Chromosome-level genome assembly of the water stick insect Ranatra chinensis (Heteroptera: Nepidae).</title>
        <authorList>
            <person name="Liu X."/>
        </authorList>
    </citation>
    <scope>NUCLEOTIDE SEQUENCE [LARGE SCALE GENOMIC DNA]</scope>
    <source>
        <strain evidence="7">Cailab_2021Rc</strain>
        <tissue evidence="7">Muscle</tissue>
    </source>
</reference>
<dbReference type="GO" id="GO:0071944">
    <property type="term" value="C:cell periphery"/>
    <property type="evidence" value="ECO:0007669"/>
    <property type="project" value="UniProtKB-ARBA"/>
</dbReference>
<keyword evidence="1" id="KW-0433">Leucine-rich repeat</keyword>
<dbReference type="PRINTS" id="PR00019">
    <property type="entry name" value="LEURICHRPT"/>
</dbReference>
<dbReference type="PROSITE" id="PS51450">
    <property type="entry name" value="LRR"/>
    <property type="match status" value="9"/>
</dbReference>
<evidence type="ECO:0000313" key="8">
    <source>
        <dbReference type="Proteomes" id="UP001558652"/>
    </source>
</evidence>
<dbReference type="FunFam" id="3.80.10.10:FF:001164">
    <property type="entry name" value="GH01279p"/>
    <property type="match status" value="2"/>
</dbReference>
<keyword evidence="4" id="KW-0325">Glycoprotein</keyword>
<evidence type="ECO:0000256" key="2">
    <source>
        <dbReference type="ARBA" id="ARBA00022729"/>
    </source>
</evidence>
<gene>
    <name evidence="7" type="ORF">AAG570_010731</name>
</gene>
<dbReference type="InterPro" id="IPR000483">
    <property type="entry name" value="Cys-rich_flank_reg_C"/>
</dbReference>
<evidence type="ECO:0000256" key="1">
    <source>
        <dbReference type="ARBA" id="ARBA00022614"/>
    </source>
</evidence>